<name>D2A2R7_TRICA</name>
<evidence type="ECO:0000256" key="6">
    <source>
        <dbReference type="ARBA" id="ARBA00023145"/>
    </source>
</evidence>
<dbReference type="InterPro" id="IPR033116">
    <property type="entry name" value="TRYPSIN_SER"/>
</dbReference>
<dbReference type="FunCoup" id="D2A2R7">
    <property type="interactions" value="50"/>
</dbReference>
<dbReference type="STRING" id="7070.D2A2R7"/>
<keyword evidence="4 8" id="KW-0378">Hydrolase</keyword>
<dbReference type="Pfam" id="PF00089">
    <property type="entry name" value="Trypsin"/>
    <property type="match status" value="1"/>
</dbReference>
<dbReference type="CDD" id="cd00190">
    <property type="entry name" value="Tryp_SPc"/>
    <property type="match status" value="1"/>
</dbReference>
<dbReference type="MEROPS" id="S01.130"/>
<dbReference type="FunFam" id="2.40.10.10:FF:000077">
    <property type="entry name" value="Predicted protein"/>
    <property type="match status" value="1"/>
</dbReference>
<dbReference type="PANTHER" id="PTHR24276:SF91">
    <property type="entry name" value="AT26814P-RELATED"/>
    <property type="match status" value="1"/>
</dbReference>
<evidence type="ECO:0000256" key="3">
    <source>
        <dbReference type="ARBA" id="ARBA00022729"/>
    </source>
</evidence>
<comment type="similarity">
    <text evidence="1">Belongs to the peptidase S1 family.</text>
</comment>
<dbReference type="PROSITE" id="PS00135">
    <property type="entry name" value="TRYPSIN_SER"/>
    <property type="match status" value="1"/>
</dbReference>
<dbReference type="HOGENOM" id="CLU_006842_7_0_1"/>
<gene>
    <name evidence="11" type="primary">AUGUSTUS-3.0.2_08504</name>
    <name evidence="11" type="ORF">TcasGA2_TC008504</name>
</gene>
<evidence type="ECO:0000256" key="2">
    <source>
        <dbReference type="ARBA" id="ARBA00022670"/>
    </source>
</evidence>
<reference evidence="11 12" key="1">
    <citation type="journal article" date="2008" name="Nature">
        <title>The genome of the model beetle and pest Tribolium castaneum.</title>
        <authorList>
            <consortium name="Tribolium Genome Sequencing Consortium"/>
            <person name="Richards S."/>
            <person name="Gibbs R.A."/>
            <person name="Weinstock G.M."/>
            <person name="Brown S.J."/>
            <person name="Denell R."/>
            <person name="Beeman R.W."/>
            <person name="Gibbs R."/>
            <person name="Beeman R.W."/>
            <person name="Brown S.J."/>
            <person name="Bucher G."/>
            <person name="Friedrich M."/>
            <person name="Grimmelikhuijzen C.J."/>
            <person name="Klingler M."/>
            <person name="Lorenzen M."/>
            <person name="Richards S."/>
            <person name="Roth S."/>
            <person name="Schroder R."/>
            <person name="Tautz D."/>
            <person name="Zdobnov E.M."/>
            <person name="Muzny D."/>
            <person name="Gibbs R.A."/>
            <person name="Weinstock G.M."/>
            <person name="Attaway T."/>
            <person name="Bell S."/>
            <person name="Buhay C.J."/>
            <person name="Chandrabose M.N."/>
            <person name="Chavez D."/>
            <person name="Clerk-Blankenburg K.P."/>
            <person name="Cree A."/>
            <person name="Dao M."/>
            <person name="Davis C."/>
            <person name="Chacko J."/>
            <person name="Dinh H."/>
            <person name="Dugan-Rocha S."/>
            <person name="Fowler G."/>
            <person name="Garner T.T."/>
            <person name="Garnes J."/>
            <person name="Gnirke A."/>
            <person name="Hawes A."/>
            <person name="Hernandez J."/>
            <person name="Hines S."/>
            <person name="Holder M."/>
            <person name="Hume J."/>
            <person name="Jhangiani S.N."/>
            <person name="Joshi V."/>
            <person name="Khan Z.M."/>
            <person name="Jackson L."/>
            <person name="Kovar C."/>
            <person name="Kowis A."/>
            <person name="Lee S."/>
            <person name="Lewis L.R."/>
            <person name="Margolis J."/>
            <person name="Morgan M."/>
            <person name="Nazareth L.V."/>
            <person name="Nguyen N."/>
            <person name="Okwuonu G."/>
            <person name="Parker D."/>
            <person name="Richards S."/>
            <person name="Ruiz S.J."/>
            <person name="Santibanez J."/>
            <person name="Savard J."/>
            <person name="Scherer S.E."/>
            <person name="Schneider B."/>
            <person name="Sodergren E."/>
            <person name="Tautz D."/>
            <person name="Vattahil S."/>
            <person name="Villasana D."/>
            <person name="White C.S."/>
            <person name="Wright R."/>
            <person name="Park Y."/>
            <person name="Beeman R.W."/>
            <person name="Lord J."/>
            <person name="Oppert B."/>
            <person name="Lorenzen M."/>
            <person name="Brown S."/>
            <person name="Wang L."/>
            <person name="Savard J."/>
            <person name="Tautz D."/>
            <person name="Richards S."/>
            <person name="Weinstock G."/>
            <person name="Gibbs R.A."/>
            <person name="Liu Y."/>
            <person name="Worley K."/>
            <person name="Weinstock G."/>
            <person name="Elsik C.G."/>
            <person name="Reese J.T."/>
            <person name="Elhaik E."/>
            <person name="Landan G."/>
            <person name="Graur D."/>
            <person name="Arensburger P."/>
            <person name="Atkinson P."/>
            <person name="Beeman R.W."/>
            <person name="Beidler J."/>
            <person name="Brown S.J."/>
            <person name="Demuth J.P."/>
            <person name="Drury D.W."/>
            <person name="Du Y.Z."/>
            <person name="Fujiwara H."/>
            <person name="Lorenzen M."/>
            <person name="Maselli V."/>
            <person name="Osanai M."/>
            <person name="Park Y."/>
            <person name="Robertson H.M."/>
            <person name="Tu Z."/>
            <person name="Wang J.J."/>
            <person name="Wang S."/>
            <person name="Richards S."/>
            <person name="Song H."/>
            <person name="Zhang L."/>
            <person name="Sodergren E."/>
            <person name="Werner D."/>
            <person name="Stanke M."/>
            <person name="Morgenstern B."/>
            <person name="Solovyev V."/>
            <person name="Kosarev P."/>
            <person name="Brown G."/>
            <person name="Chen H.C."/>
            <person name="Ermolaeva O."/>
            <person name="Hlavina W."/>
            <person name="Kapustin Y."/>
            <person name="Kiryutin B."/>
            <person name="Kitts P."/>
            <person name="Maglott D."/>
            <person name="Pruitt K."/>
            <person name="Sapojnikov V."/>
            <person name="Souvorov A."/>
            <person name="Mackey A.J."/>
            <person name="Waterhouse R.M."/>
            <person name="Wyder S."/>
            <person name="Zdobnov E.M."/>
            <person name="Zdobnov E.M."/>
            <person name="Wyder S."/>
            <person name="Kriventseva E.V."/>
            <person name="Kadowaki T."/>
            <person name="Bork P."/>
            <person name="Aranda M."/>
            <person name="Bao R."/>
            <person name="Beermann A."/>
            <person name="Berns N."/>
            <person name="Bolognesi R."/>
            <person name="Bonneton F."/>
            <person name="Bopp D."/>
            <person name="Brown S.J."/>
            <person name="Bucher G."/>
            <person name="Butts T."/>
            <person name="Chaumot A."/>
            <person name="Denell R.E."/>
            <person name="Ferrier D.E."/>
            <person name="Friedrich M."/>
            <person name="Gordon C.M."/>
            <person name="Jindra M."/>
            <person name="Klingler M."/>
            <person name="Lan Q."/>
            <person name="Lattorff H.M."/>
            <person name="Laudet V."/>
            <person name="von Levetsow C."/>
            <person name="Liu Z."/>
            <person name="Lutz R."/>
            <person name="Lynch J.A."/>
            <person name="da Fonseca R.N."/>
            <person name="Posnien N."/>
            <person name="Reuter R."/>
            <person name="Roth S."/>
            <person name="Savard J."/>
            <person name="Schinko J.B."/>
            <person name="Schmitt C."/>
            <person name="Schoppmeier M."/>
            <person name="Schroder R."/>
            <person name="Shippy T.D."/>
            <person name="Simonnet F."/>
            <person name="Marques-Souza H."/>
            <person name="Tautz D."/>
            <person name="Tomoyasu Y."/>
            <person name="Trauner J."/>
            <person name="Van der Zee M."/>
            <person name="Vervoort M."/>
            <person name="Wittkopp N."/>
            <person name="Wimmer E.A."/>
            <person name="Yang X."/>
            <person name="Jones A.K."/>
            <person name="Sattelle D.B."/>
            <person name="Ebert P.R."/>
            <person name="Nelson D."/>
            <person name="Scott J.G."/>
            <person name="Beeman R.W."/>
            <person name="Muthukrishnan S."/>
            <person name="Kramer K.J."/>
            <person name="Arakane Y."/>
            <person name="Beeman R.W."/>
            <person name="Zhu Q."/>
            <person name="Hogenkamp D."/>
            <person name="Dixit R."/>
            <person name="Oppert B."/>
            <person name="Jiang H."/>
            <person name="Zou Z."/>
            <person name="Marshall J."/>
            <person name="Elpidina E."/>
            <person name="Vinokurov K."/>
            <person name="Oppert C."/>
            <person name="Zou Z."/>
            <person name="Evans J."/>
            <person name="Lu Z."/>
            <person name="Zhao P."/>
            <person name="Sumathipala N."/>
            <person name="Altincicek B."/>
            <person name="Vilcinskas A."/>
            <person name="Williams M."/>
            <person name="Hultmark D."/>
            <person name="Hetru C."/>
            <person name="Jiang H."/>
            <person name="Grimmelikhuijzen C.J."/>
            <person name="Hauser F."/>
            <person name="Cazzamali G."/>
            <person name="Williamson M."/>
            <person name="Park Y."/>
            <person name="Li B."/>
            <person name="Tanaka Y."/>
            <person name="Predel R."/>
            <person name="Neupert S."/>
            <person name="Schachtner J."/>
            <person name="Verleyen P."/>
            <person name="Raible F."/>
            <person name="Bork P."/>
            <person name="Friedrich M."/>
            <person name="Walden K.K."/>
            <person name="Robertson H.M."/>
            <person name="Angeli S."/>
            <person name="Foret S."/>
            <person name="Bucher G."/>
            <person name="Schuetz S."/>
            <person name="Maleszka R."/>
            <person name="Wimmer E.A."/>
            <person name="Beeman R.W."/>
            <person name="Lorenzen M."/>
            <person name="Tomoyasu Y."/>
            <person name="Miller S.C."/>
            <person name="Grossmann D."/>
            <person name="Bucher G."/>
        </authorList>
    </citation>
    <scope>NUCLEOTIDE SEQUENCE [LARGE SCALE GENOMIC DNA]</scope>
    <source>
        <strain evidence="11 12">Georgia GA2</strain>
    </source>
</reference>
<feature type="domain" description="Peptidase S1" evidence="10">
    <location>
        <begin position="32"/>
        <end position="260"/>
    </location>
</feature>
<dbReference type="InterPro" id="IPR050430">
    <property type="entry name" value="Peptidase_S1"/>
</dbReference>
<dbReference type="Proteomes" id="UP000007266">
    <property type="component" value="Linkage group 4"/>
</dbReference>
<evidence type="ECO:0000256" key="4">
    <source>
        <dbReference type="ARBA" id="ARBA00022801"/>
    </source>
</evidence>
<dbReference type="InterPro" id="IPR009003">
    <property type="entry name" value="Peptidase_S1_PA"/>
</dbReference>
<dbReference type="AlphaFoldDB" id="D2A2R7"/>
<accession>D2A2R7</accession>
<dbReference type="EMBL" id="KQ971339">
    <property type="protein sequence ID" value="EFA02919.1"/>
    <property type="molecule type" value="Genomic_DNA"/>
</dbReference>
<dbReference type="InterPro" id="IPR018114">
    <property type="entry name" value="TRYPSIN_HIS"/>
</dbReference>
<evidence type="ECO:0000313" key="12">
    <source>
        <dbReference type="Proteomes" id="UP000007266"/>
    </source>
</evidence>
<organism evidence="11 12">
    <name type="scientific">Tribolium castaneum</name>
    <name type="common">Red flour beetle</name>
    <dbReference type="NCBI Taxonomy" id="7070"/>
    <lineage>
        <taxon>Eukaryota</taxon>
        <taxon>Metazoa</taxon>
        <taxon>Ecdysozoa</taxon>
        <taxon>Arthropoda</taxon>
        <taxon>Hexapoda</taxon>
        <taxon>Insecta</taxon>
        <taxon>Pterygota</taxon>
        <taxon>Neoptera</taxon>
        <taxon>Endopterygota</taxon>
        <taxon>Coleoptera</taxon>
        <taxon>Polyphaga</taxon>
        <taxon>Cucujiformia</taxon>
        <taxon>Tenebrionidae</taxon>
        <taxon>Tenebrionidae incertae sedis</taxon>
        <taxon>Tribolium</taxon>
    </lineage>
</organism>
<dbReference type="OrthoDB" id="10059102at2759"/>
<proteinExistence type="inferred from homology"/>
<dbReference type="KEGG" id="tca:655599"/>
<evidence type="ECO:0000259" key="10">
    <source>
        <dbReference type="PROSITE" id="PS50240"/>
    </source>
</evidence>
<dbReference type="PhylomeDB" id="D2A2R7"/>
<keyword evidence="5 8" id="KW-0720">Serine protease</keyword>
<keyword evidence="12" id="KW-1185">Reference proteome</keyword>
<dbReference type="GO" id="GO:0006508">
    <property type="term" value="P:proteolysis"/>
    <property type="evidence" value="ECO:0007669"/>
    <property type="project" value="UniProtKB-KW"/>
</dbReference>
<dbReference type="InterPro" id="IPR043504">
    <property type="entry name" value="Peptidase_S1_PA_chymotrypsin"/>
</dbReference>
<evidence type="ECO:0000256" key="8">
    <source>
        <dbReference type="RuleBase" id="RU363034"/>
    </source>
</evidence>
<dbReference type="PROSITE" id="PS00134">
    <property type="entry name" value="TRYPSIN_HIS"/>
    <property type="match status" value="1"/>
</dbReference>
<evidence type="ECO:0000256" key="7">
    <source>
        <dbReference type="ARBA" id="ARBA00023157"/>
    </source>
</evidence>
<dbReference type="GO" id="GO:0004252">
    <property type="term" value="F:serine-type endopeptidase activity"/>
    <property type="evidence" value="ECO:0000318"/>
    <property type="project" value="GO_Central"/>
</dbReference>
<keyword evidence="3 9" id="KW-0732">Signal</keyword>
<sequence length="261" mass="27508">MKFVVLFAVVLATASAVPAFLRKNKFFPDGRIVGGDDIPIEQVPWQISLQYYGSHMCGGSVISEKYVITAGHCTEGVTEDDINIRAGTSIRESGGQEVKIAKIHHHPKYDGGLIDYDISILELATPLTLSDKISPVKLPEANTVWPDNIDVLISGWGTTEEGSGSLPSNLQGVTVQIVSPESCKKAYGADAITTRMICAGVNGGGKDSCQGDSGGPLVVPNADNTLGGIVSWGAGCARPQYPGVYSNVAALRDFITEVTGL</sequence>
<dbReference type="SUPFAM" id="SSF50494">
    <property type="entry name" value="Trypsin-like serine proteases"/>
    <property type="match status" value="1"/>
</dbReference>
<evidence type="ECO:0000256" key="5">
    <source>
        <dbReference type="ARBA" id="ARBA00022825"/>
    </source>
</evidence>
<dbReference type="eggNOG" id="KOG3627">
    <property type="taxonomic scope" value="Eukaryota"/>
</dbReference>
<dbReference type="SMART" id="SM00020">
    <property type="entry name" value="Tryp_SPc"/>
    <property type="match status" value="1"/>
</dbReference>
<evidence type="ECO:0000256" key="1">
    <source>
        <dbReference type="ARBA" id="ARBA00007664"/>
    </source>
</evidence>
<dbReference type="PRINTS" id="PR00722">
    <property type="entry name" value="CHYMOTRYPSIN"/>
</dbReference>
<evidence type="ECO:0000256" key="9">
    <source>
        <dbReference type="SAM" id="SignalP"/>
    </source>
</evidence>
<dbReference type="PROSITE" id="PS50240">
    <property type="entry name" value="TRYPSIN_DOM"/>
    <property type="match status" value="1"/>
</dbReference>
<dbReference type="Gene3D" id="2.40.10.10">
    <property type="entry name" value="Trypsin-like serine proteases"/>
    <property type="match status" value="2"/>
</dbReference>
<keyword evidence="2 8" id="KW-0645">Protease</keyword>
<dbReference type="InParanoid" id="D2A2R7"/>
<reference evidence="11 12" key="2">
    <citation type="journal article" date="2010" name="Nucleic Acids Res.">
        <title>BeetleBase in 2010: revisions to provide comprehensive genomic information for Tribolium castaneum.</title>
        <authorList>
            <person name="Kim H.S."/>
            <person name="Murphy T."/>
            <person name="Xia J."/>
            <person name="Caragea D."/>
            <person name="Park Y."/>
            <person name="Beeman R.W."/>
            <person name="Lorenzen M.D."/>
            <person name="Butcher S."/>
            <person name="Manak J.R."/>
            <person name="Brown S.J."/>
        </authorList>
    </citation>
    <scope>GENOME REANNOTATION</scope>
    <source>
        <strain evidence="11 12">Georgia GA2</strain>
    </source>
</reference>
<protein>
    <submittedName>
        <fullName evidence="11">Serine protease P80</fullName>
    </submittedName>
</protein>
<feature type="chain" id="PRO_5003027074" evidence="9">
    <location>
        <begin position="17"/>
        <end position="261"/>
    </location>
</feature>
<keyword evidence="6" id="KW-0865">Zymogen</keyword>
<evidence type="ECO:0000313" key="11">
    <source>
        <dbReference type="EMBL" id="EFA02919.1"/>
    </source>
</evidence>
<keyword evidence="7" id="KW-1015">Disulfide bond</keyword>
<dbReference type="InterPro" id="IPR001314">
    <property type="entry name" value="Peptidase_S1A"/>
</dbReference>
<dbReference type="InterPro" id="IPR001254">
    <property type="entry name" value="Trypsin_dom"/>
</dbReference>
<feature type="signal peptide" evidence="9">
    <location>
        <begin position="1"/>
        <end position="16"/>
    </location>
</feature>
<dbReference type="OMA" id="AGCTNRI"/>
<dbReference type="PANTHER" id="PTHR24276">
    <property type="entry name" value="POLYSERASE-RELATED"/>
    <property type="match status" value="1"/>
</dbReference>